<reference evidence="6 7" key="1">
    <citation type="submission" date="2019-06" db="EMBL/GenBank/DDBJ databases">
        <title>Martelella lutilitoris sp. nov., isolated from a tidal mudflat.</title>
        <authorList>
            <person name="Kim Y.-J."/>
        </authorList>
    </citation>
    <scope>NUCLEOTIDE SEQUENCE [LARGE SCALE GENOMIC DNA]</scope>
    <source>
        <strain evidence="6 7">GH2-6</strain>
    </source>
</reference>
<dbReference type="SUPFAM" id="SSF46785">
    <property type="entry name" value="Winged helix' DNA-binding domain"/>
    <property type="match status" value="1"/>
</dbReference>
<dbReference type="SMART" id="SM00346">
    <property type="entry name" value="HTH_ICLR"/>
    <property type="match status" value="1"/>
</dbReference>
<dbReference type="SUPFAM" id="SSF55781">
    <property type="entry name" value="GAF domain-like"/>
    <property type="match status" value="1"/>
</dbReference>
<dbReference type="InterPro" id="IPR036388">
    <property type="entry name" value="WH-like_DNA-bd_sf"/>
</dbReference>
<dbReference type="EMBL" id="VCLB01000005">
    <property type="protein sequence ID" value="TNB47778.1"/>
    <property type="molecule type" value="Genomic_DNA"/>
</dbReference>
<dbReference type="InterPro" id="IPR005471">
    <property type="entry name" value="Tscrpt_reg_IclR_N"/>
</dbReference>
<accession>A0A5C4JR18</accession>
<dbReference type="GO" id="GO:0045892">
    <property type="term" value="P:negative regulation of DNA-templated transcription"/>
    <property type="evidence" value="ECO:0007669"/>
    <property type="project" value="TreeGrafter"/>
</dbReference>
<dbReference type="PANTHER" id="PTHR30136:SF39">
    <property type="entry name" value="TRANSCRIPTIONAL REGULATORY PROTEIN"/>
    <property type="match status" value="1"/>
</dbReference>
<name>A0A5C4JR18_9HYPH</name>
<evidence type="ECO:0000313" key="7">
    <source>
        <dbReference type="Proteomes" id="UP000307874"/>
    </source>
</evidence>
<dbReference type="OrthoDB" id="9807558at2"/>
<keyword evidence="1" id="KW-0805">Transcription regulation</keyword>
<dbReference type="InterPro" id="IPR029016">
    <property type="entry name" value="GAF-like_dom_sf"/>
</dbReference>
<dbReference type="Pfam" id="PF01614">
    <property type="entry name" value="IclR_C"/>
    <property type="match status" value="1"/>
</dbReference>
<dbReference type="GO" id="GO:0003700">
    <property type="term" value="F:DNA-binding transcription factor activity"/>
    <property type="evidence" value="ECO:0007669"/>
    <property type="project" value="TreeGrafter"/>
</dbReference>
<dbReference type="InterPro" id="IPR014757">
    <property type="entry name" value="Tscrpt_reg_IclR_C"/>
</dbReference>
<dbReference type="RefSeq" id="WP_138748224.1">
    <property type="nucleotide sequence ID" value="NZ_VCLB01000005.1"/>
</dbReference>
<dbReference type="InterPro" id="IPR050707">
    <property type="entry name" value="HTH_MetabolicPath_Reg"/>
</dbReference>
<evidence type="ECO:0000256" key="1">
    <source>
        <dbReference type="ARBA" id="ARBA00023015"/>
    </source>
</evidence>
<feature type="domain" description="IclR-ED" evidence="5">
    <location>
        <begin position="78"/>
        <end position="264"/>
    </location>
</feature>
<dbReference type="AlphaFoldDB" id="A0A5C4JR18"/>
<sequence>MAKSAEATSPEQSESSLVRACRLLPIIAERNRTGVNLSTISRLADLHPATTRRLLQGLVEGGLLSFDPYSKLYHIGLNVFRMASTAGSPQQFEALRQQLRPAADEIAARTGDTVFVSVRVGSDSLCIDSVSGSFPIRTNTLDVGARRPLGVGAGAAALLAVLPEEERNAHIRLHEERFARYGNLTAVAVKSMVRGMDRGDYVFNKSLILPEVGGIAVIARDNDGTPVAAVSLATINSRLRGPRIEEVLSVMREAIGRLGFTTTRKKDVSDSTL</sequence>
<dbReference type="Pfam" id="PF09339">
    <property type="entry name" value="HTH_IclR"/>
    <property type="match status" value="1"/>
</dbReference>
<feature type="domain" description="HTH iclR-type" evidence="4">
    <location>
        <begin position="14"/>
        <end position="77"/>
    </location>
</feature>
<dbReference type="PROSITE" id="PS51077">
    <property type="entry name" value="HTH_ICLR"/>
    <property type="match status" value="1"/>
</dbReference>
<proteinExistence type="predicted"/>
<dbReference type="GO" id="GO:0003677">
    <property type="term" value="F:DNA binding"/>
    <property type="evidence" value="ECO:0007669"/>
    <property type="project" value="UniProtKB-KW"/>
</dbReference>
<dbReference type="Gene3D" id="1.10.10.10">
    <property type="entry name" value="Winged helix-like DNA-binding domain superfamily/Winged helix DNA-binding domain"/>
    <property type="match status" value="1"/>
</dbReference>
<comment type="caution">
    <text evidence="6">The sequence shown here is derived from an EMBL/GenBank/DDBJ whole genome shotgun (WGS) entry which is preliminary data.</text>
</comment>
<evidence type="ECO:0000313" key="6">
    <source>
        <dbReference type="EMBL" id="TNB47778.1"/>
    </source>
</evidence>
<evidence type="ECO:0000256" key="3">
    <source>
        <dbReference type="ARBA" id="ARBA00023163"/>
    </source>
</evidence>
<dbReference type="InterPro" id="IPR036390">
    <property type="entry name" value="WH_DNA-bd_sf"/>
</dbReference>
<protein>
    <submittedName>
        <fullName evidence="6">Helix-turn-helix domain-containing protein</fullName>
    </submittedName>
</protein>
<dbReference type="Gene3D" id="3.30.450.40">
    <property type="match status" value="1"/>
</dbReference>
<evidence type="ECO:0000259" key="4">
    <source>
        <dbReference type="PROSITE" id="PS51077"/>
    </source>
</evidence>
<dbReference type="Proteomes" id="UP000307874">
    <property type="component" value="Unassembled WGS sequence"/>
</dbReference>
<gene>
    <name evidence="6" type="ORF">FF124_09260</name>
</gene>
<dbReference type="PANTHER" id="PTHR30136">
    <property type="entry name" value="HELIX-TURN-HELIX TRANSCRIPTIONAL REGULATOR, ICLR FAMILY"/>
    <property type="match status" value="1"/>
</dbReference>
<keyword evidence="3" id="KW-0804">Transcription</keyword>
<evidence type="ECO:0000256" key="2">
    <source>
        <dbReference type="ARBA" id="ARBA00023125"/>
    </source>
</evidence>
<keyword evidence="7" id="KW-1185">Reference proteome</keyword>
<organism evidence="6 7">
    <name type="scientific">Martelella lutilitoris</name>
    <dbReference type="NCBI Taxonomy" id="2583532"/>
    <lineage>
        <taxon>Bacteria</taxon>
        <taxon>Pseudomonadati</taxon>
        <taxon>Pseudomonadota</taxon>
        <taxon>Alphaproteobacteria</taxon>
        <taxon>Hyphomicrobiales</taxon>
        <taxon>Aurantimonadaceae</taxon>
        <taxon>Martelella</taxon>
    </lineage>
</organism>
<dbReference type="PROSITE" id="PS51078">
    <property type="entry name" value="ICLR_ED"/>
    <property type="match status" value="1"/>
</dbReference>
<evidence type="ECO:0000259" key="5">
    <source>
        <dbReference type="PROSITE" id="PS51078"/>
    </source>
</evidence>
<keyword evidence="2" id="KW-0238">DNA-binding</keyword>